<evidence type="ECO:0000313" key="1">
    <source>
        <dbReference type="EMBL" id="MBO7745824.1"/>
    </source>
</evidence>
<sequence length="65" mass="7470">MFSVGQELYLETDLKRAKLAQLPVMVKYDDGEIADYGGPIQELNKDAVKINGMYYTKATCRFYVR</sequence>
<proteinExistence type="predicted"/>
<dbReference type="Proteomes" id="UP000670947">
    <property type="component" value="Unassembled WGS sequence"/>
</dbReference>
<reference evidence="1 2" key="1">
    <citation type="submission" date="2021-03" db="EMBL/GenBank/DDBJ databases">
        <title>Paenibacillus artemisicola MWE-103 whole genome sequence.</title>
        <authorList>
            <person name="Ham Y.J."/>
        </authorList>
    </citation>
    <scope>NUCLEOTIDE SEQUENCE [LARGE SCALE GENOMIC DNA]</scope>
    <source>
        <strain evidence="1 2">MWE-103</strain>
    </source>
</reference>
<accession>A0ABS3WBY3</accession>
<dbReference type="RefSeq" id="WP_090647702.1">
    <property type="nucleotide sequence ID" value="NZ_JAGGDJ010000012.1"/>
</dbReference>
<dbReference type="EMBL" id="JAGGDJ010000012">
    <property type="protein sequence ID" value="MBO7745824.1"/>
    <property type="molecule type" value="Genomic_DNA"/>
</dbReference>
<comment type="caution">
    <text evidence="1">The sequence shown here is derived from an EMBL/GenBank/DDBJ whole genome shotgun (WGS) entry which is preliminary data.</text>
</comment>
<organism evidence="1 2">
    <name type="scientific">Paenibacillus artemisiicola</name>
    <dbReference type="NCBI Taxonomy" id="1172618"/>
    <lineage>
        <taxon>Bacteria</taxon>
        <taxon>Bacillati</taxon>
        <taxon>Bacillota</taxon>
        <taxon>Bacilli</taxon>
        <taxon>Bacillales</taxon>
        <taxon>Paenibacillaceae</taxon>
        <taxon>Paenibacillus</taxon>
    </lineage>
</organism>
<evidence type="ECO:0000313" key="2">
    <source>
        <dbReference type="Proteomes" id="UP000670947"/>
    </source>
</evidence>
<gene>
    <name evidence="1" type="ORF">I8J29_16570</name>
</gene>
<keyword evidence="2" id="KW-1185">Reference proteome</keyword>
<name>A0ABS3WBY3_9BACL</name>
<protein>
    <submittedName>
        <fullName evidence="1">Uncharacterized protein</fullName>
    </submittedName>
</protein>